<keyword evidence="2" id="KW-1185">Reference proteome</keyword>
<dbReference type="AlphaFoldDB" id="A0A1H8UYA8"/>
<dbReference type="RefSeq" id="WP_170864862.1">
    <property type="nucleotide sequence ID" value="NZ_FODV01000013.1"/>
</dbReference>
<name>A0A1H8UYA8_9EURY</name>
<reference evidence="2" key="1">
    <citation type="submission" date="2016-10" db="EMBL/GenBank/DDBJ databases">
        <authorList>
            <person name="Varghese N."/>
            <person name="Submissions S."/>
        </authorList>
    </citation>
    <scope>NUCLEOTIDE SEQUENCE [LARGE SCALE GENOMIC DNA]</scope>
    <source>
        <strain evidence="2">CGMCC 1.10121</strain>
    </source>
</reference>
<proteinExistence type="predicted"/>
<gene>
    <name evidence="1" type="ORF">SAMN04487948_11351</name>
</gene>
<dbReference type="Proteomes" id="UP000199126">
    <property type="component" value="Unassembled WGS sequence"/>
</dbReference>
<evidence type="ECO:0000313" key="2">
    <source>
        <dbReference type="Proteomes" id="UP000199126"/>
    </source>
</evidence>
<protein>
    <submittedName>
        <fullName evidence="1">Transitional endoplasmic reticulum ATPase</fullName>
    </submittedName>
</protein>
<accession>A0A1H8UYA8</accession>
<sequence length="47" mass="5645">MRHFRTAIEEIRPTITDDLMDYFEQVKEEFLGDAEIGARREARRGFQ</sequence>
<evidence type="ECO:0000313" key="1">
    <source>
        <dbReference type="EMBL" id="SEP08149.1"/>
    </source>
</evidence>
<organism evidence="1 2">
    <name type="scientific">Halogranum amylolyticum</name>
    <dbReference type="NCBI Taxonomy" id="660520"/>
    <lineage>
        <taxon>Archaea</taxon>
        <taxon>Methanobacteriati</taxon>
        <taxon>Methanobacteriota</taxon>
        <taxon>Stenosarchaea group</taxon>
        <taxon>Halobacteria</taxon>
        <taxon>Halobacteriales</taxon>
        <taxon>Haloferacaceae</taxon>
    </lineage>
</organism>
<dbReference type="EMBL" id="FODV01000013">
    <property type="protein sequence ID" value="SEP08149.1"/>
    <property type="molecule type" value="Genomic_DNA"/>
</dbReference>